<gene>
    <name evidence="1" type="ORF">MBM_08629</name>
</gene>
<protein>
    <submittedName>
        <fullName evidence="1">Uncharacterized protein</fullName>
    </submittedName>
</protein>
<dbReference type="Proteomes" id="UP000006753">
    <property type="component" value="Unassembled WGS sequence"/>
</dbReference>
<dbReference type="InParanoid" id="K1WK21"/>
<accession>K1WK21</accession>
<name>K1WK21_MARBU</name>
<organism evidence="1 2">
    <name type="scientific">Marssonina brunnea f. sp. multigermtubi (strain MB_m1)</name>
    <name type="common">Marssonina leaf spot fungus</name>
    <dbReference type="NCBI Taxonomy" id="1072389"/>
    <lineage>
        <taxon>Eukaryota</taxon>
        <taxon>Fungi</taxon>
        <taxon>Dikarya</taxon>
        <taxon>Ascomycota</taxon>
        <taxon>Pezizomycotina</taxon>
        <taxon>Leotiomycetes</taxon>
        <taxon>Helotiales</taxon>
        <taxon>Drepanopezizaceae</taxon>
        <taxon>Drepanopeziza</taxon>
    </lineage>
</organism>
<dbReference type="AlphaFoldDB" id="K1WK21"/>
<dbReference type="RefSeq" id="XP_007296518.1">
    <property type="nucleotide sequence ID" value="XM_007296456.1"/>
</dbReference>
<dbReference type="GeneID" id="18764564"/>
<dbReference type="HOGENOM" id="CLU_855503_0_0_1"/>
<evidence type="ECO:0000313" key="2">
    <source>
        <dbReference type="Proteomes" id="UP000006753"/>
    </source>
</evidence>
<dbReference type="KEGG" id="mbe:MBM_08629"/>
<reference evidence="1 2" key="1">
    <citation type="journal article" date="2012" name="BMC Genomics">
        <title>Sequencing the genome of Marssonina brunnea reveals fungus-poplar co-evolution.</title>
        <authorList>
            <person name="Zhu S."/>
            <person name="Cao Y.-Z."/>
            <person name="Jiang C."/>
            <person name="Tan B.-Y."/>
            <person name="Wang Z."/>
            <person name="Feng S."/>
            <person name="Zhang L."/>
            <person name="Su X.-H."/>
            <person name="Brejova B."/>
            <person name="Vinar T."/>
            <person name="Xu M."/>
            <person name="Wang M.-X."/>
            <person name="Zhang S.-G."/>
            <person name="Huang M.-R."/>
            <person name="Wu R."/>
            <person name="Zhou Y."/>
        </authorList>
    </citation>
    <scope>NUCLEOTIDE SEQUENCE [LARGE SCALE GENOMIC DNA]</scope>
    <source>
        <strain evidence="1 2">MB_m1</strain>
    </source>
</reference>
<dbReference type="EMBL" id="JH921451">
    <property type="protein sequence ID" value="EKD13186.1"/>
    <property type="molecule type" value="Genomic_DNA"/>
</dbReference>
<evidence type="ECO:0000313" key="1">
    <source>
        <dbReference type="EMBL" id="EKD13186.1"/>
    </source>
</evidence>
<dbReference type="OrthoDB" id="10315982at2759"/>
<sequence>MSTHDTLLPNYDARYLAWQTDLADTTKLILASVKIYQVDANRSNPGYSTRRVRFPYPGSPLRPPPKPLALVIYLSETDIATQASAFFAPEINADPNFLDDLLRKNRNIISKSNNILYIEDLPQALKLYFWDNKPICGPEDCHVVTPERNGISALDFEIPLKLAPRASIVKKLAIYGPPSNTDRKLYNQCVFLLLEALKDLETLYLIVDNRHEVGETGHGRRFIGGAALLGLENKGQQTTRTERERGKEAWASYFTAMKWKMEINKWDGKHNLDIKIVQWEPDISNVEWEPAVEEPLPGTGMKLFLKYALNSAFEGILWLVSGWNQ</sequence>
<proteinExistence type="predicted"/>
<keyword evidence="2" id="KW-1185">Reference proteome</keyword>